<comment type="similarity">
    <text evidence="2 13">Belongs to the DNA repair enzymes AP/ExoA family.</text>
</comment>
<keyword evidence="13" id="KW-0227">DNA damage</keyword>
<dbReference type="GO" id="GO:0008270">
    <property type="term" value="F:zinc ion binding"/>
    <property type="evidence" value="ECO:0007669"/>
    <property type="project" value="UniProtKB-KW"/>
</dbReference>
<keyword evidence="13" id="KW-0234">DNA repair</keyword>
<keyword evidence="5" id="KW-0378">Hydrolase</keyword>
<evidence type="ECO:0000256" key="7">
    <source>
        <dbReference type="ARBA" id="ARBA00022842"/>
    </source>
</evidence>
<dbReference type="OrthoDB" id="391817at2759"/>
<dbReference type="PANTHER" id="PTHR22748">
    <property type="entry name" value="AP ENDONUCLEASE"/>
    <property type="match status" value="1"/>
</dbReference>
<sequence length="541" mass="60242">MLDSYEIATNFDWQKRLAPFSCETALSISCVSGVMRILSWNINGLATVLHYHPWNESKSYEAMLNALEADIICLQEIKCQRNKLTRDMALVPGYDGYFSFSKIKLGYSGVAIYVKQPLRPYWTEEGITGILNTRPMHSNTSMDDFLSTLSTEARDLDAEGRCIIMCLGQLVLINVYLPNESRGQFKTDYDACVRWRIDDFLQQGKQVVLVGDINTVHEEIDHCDPANAIKKRELKHFKDLPFRGWIDQLIAPKGPMLDLCRKYHPDRKGMFTCWNTRLNSRPANFGVRIDYVLASCDLEQEFTFADIRSEIMGSDHCPVYADLRDDTCVISNASDSEPSAILAANFDEFSNRQKKLSMYFGAKSATTAVAATATTTTTDTTHSTSSSQSPKSSIGLGGSTTTTTTTQPIRSKATNTASPKKRKSSVSSSGSQKLLKSYFTSPSDKETTPNPASSSTTTPSDTTTQPTDDAIDDSEIDMEALMAEAKERQDTKASWSSLFTAKPPPKCRVHQEPCKLMVVNKKGPNQGRQFYLCSRQVSNLS</sequence>
<evidence type="ECO:0000256" key="13">
    <source>
        <dbReference type="RuleBase" id="RU362131"/>
    </source>
</evidence>
<dbReference type="InterPro" id="IPR020848">
    <property type="entry name" value="AP_endonuclease_F1_CS"/>
</dbReference>
<feature type="active site" description="Proton donor/acceptor" evidence="9">
    <location>
        <position position="212"/>
    </location>
</feature>
<reference evidence="16" key="1">
    <citation type="journal article" date="2014" name="Genome Announc.">
        <title>De novo whole-genome sequence and genome annotation of Lichtheimia ramosa.</title>
        <authorList>
            <person name="Linde J."/>
            <person name="Schwartze V."/>
            <person name="Binder U."/>
            <person name="Lass-Florl C."/>
            <person name="Voigt K."/>
            <person name="Horn F."/>
        </authorList>
    </citation>
    <scope>NUCLEOTIDE SEQUENCE</scope>
    <source>
        <strain evidence="16">JMRC FSU:6197</strain>
    </source>
</reference>
<feature type="compositionally biased region" description="Low complexity" evidence="14">
    <location>
        <begin position="425"/>
        <end position="437"/>
    </location>
</feature>
<keyword evidence="8" id="KW-0539">Nucleus</keyword>
<dbReference type="InterPro" id="IPR036691">
    <property type="entry name" value="Endo/exonu/phosph_ase_sf"/>
</dbReference>
<dbReference type="NCBIfam" id="TIGR00633">
    <property type="entry name" value="xth"/>
    <property type="match status" value="1"/>
</dbReference>
<dbReference type="InterPro" id="IPR004808">
    <property type="entry name" value="AP_endonuc_1"/>
</dbReference>
<dbReference type="Pfam" id="PF03372">
    <property type="entry name" value="Exo_endo_phos"/>
    <property type="match status" value="1"/>
</dbReference>
<dbReference type="EMBL" id="LK023340">
    <property type="protein sequence ID" value="CDS10739.1"/>
    <property type="molecule type" value="Genomic_DNA"/>
</dbReference>
<proteinExistence type="inferred from homology"/>
<keyword evidence="10" id="KW-0464">Manganese</keyword>
<comment type="cofactor">
    <cofactor evidence="10 13">
        <name>Mg(2+)</name>
        <dbReference type="ChEBI" id="CHEBI:18420"/>
    </cofactor>
    <cofactor evidence="10 13">
        <name>Mn(2+)</name>
        <dbReference type="ChEBI" id="CHEBI:29035"/>
    </cofactor>
    <text evidence="10 13">Probably binds two magnesium or manganese ions per subunit.</text>
</comment>
<dbReference type="CDD" id="cd09088">
    <property type="entry name" value="Ape2-like_AP-endo"/>
    <property type="match status" value="1"/>
</dbReference>
<keyword evidence="6" id="KW-0862">Zinc</keyword>
<dbReference type="GO" id="GO:0003677">
    <property type="term" value="F:DNA binding"/>
    <property type="evidence" value="ECO:0007669"/>
    <property type="project" value="InterPro"/>
</dbReference>
<evidence type="ECO:0000256" key="5">
    <source>
        <dbReference type="ARBA" id="ARBA00022801"/>
    </source>
</evidence>
<feature type="compositionally biased region" description="Low complexity" evidence="14">
    <location>
        <begin position="448"/>
        <end position="468"/>
    </location>
</feature>
<dbReference type="PROSITE" id="PS00728">
    <property type="entry name" value="AP_NUCLEASE_F1_3"/>
    <property type="match status" value="1"/>
</dbReference>
<feature type="site" description="Important for catalytic activity" evidence="11">
    <location>
        <position position="290"/>
    </location>
</feature>
<feature type="binding site" evidence="10">
    <location>
        <position position="76"/>
    </location>
    <ligand>
        <name>Mg(2+)</name>
        <dbReference type="ChEBI" id="CHEBI:18420"/>
        <label>1</label>
    </ligand>
</feature>
<evidence type="ECO:0000256" key="3">
    <source>
        <dbReference type="ARBA" id="ARBA00022723"/>
    </source>
</evidence>
<feature type="binding site" evidence="10">
    <location>
        <position position="214"/>
    </location>
    <ligand>
        <name>Mg(2+)</name>
        <dbReference type="ChEBI" id="CHEBI:18420"/>
        <label>1</label>
    </ligand>
</feature>
<feature type="active site" description="Proton acceptor" evidence="9">
    <location>
        <position position="316"/>
    </location>
</feature>
<protein>
    <recommendedName>
        <fullName evidence="13">DNA-(apurinic or apyrimidinic site) endonuclease</fullName>
        <ecNumber evidence="13">3.1.-.-</ecNumber>
    </recommendedName>
</protein>
<dbReference type="EC" id="3.1.-.-" evidence="13"/>
<feature type="binding site" evidence="10">
    <location>
        <position position="315"/>
    </location>
    <ligand>
        <name>Mg(2+)</name>
        <dbReference type="ChEBI" id="CHEBI:18420"/>
        <label>1</label>
    </ligand>
</feature>
<keyword evidence="3 10" id="KW-0479">Metal-binding</keyword>
<evidence type="ECO:0000256" key="14">
    <source>
        <dbReference type="SAM" id="MobiDB-lite"/>
    </source>
</evidence>
<feature type="region of interest" description="Disordered" evidence="14">
    <location>
        <begin position="375"/>
        <end position="470"/>
    </location>
</feature>
<evidence type="ECO:0000313" key="16">
    <source>
        <dbReference type="EMBL" id="CDS10739.1"/>
    </source>
</evidence>
<evidence type="ECO:0000259" key="15">
    <source>
        <dbReference type="PROSITE" id="PS51999"/>
    </source>
</evidence>
<name>A0A077WTV9_9FUNG</name>
<dbReference type="PROSITE" id="PS51999">
    <property type="entry name" value="ZF_GRF"/>
    <property type="match status" value="1"/>
</dbReference>
<gene>
    <name evidence="16" type="ORF">LRAMOSA11225</name>
</gene>
<feature type="site" description="Interaction with DNA substrate" evidence="11">
    <location>
        <position position="316"/>
    </location>
</feature>
<feature type="binding site" evidence="10">
    <location>
        <position position="212"/>
    </location>
    <ligand>
        <name>Mg(2+)</name>
        <dbReference type="ChEBI" id="CHEBI:18420"/>
        <label>2</label>
    </ligand>
</feature>
<evidence type="ECO:0000256" key="12">
    <source>
        <dbReference type="PROSITE-ProRule" id="PRU01343"/>
    </source>
</evidence>
<dbReference type="GO" id="GO:0006284">
    <property type="term" value="P:base-excision repair"/>
    <property type="evidence" value="ECO:0007669"/>
    <property type="project" value="TreeGrafter"/>
</dbReference>
<dbReference type="GO" id="GO:0008081">
    <property type="term" value="F:phosphoric diester hydrolase activity"/>
    <property type="evidence" value="ECO:0007669"/>
    <property type="project" value="TreeGrafter"/>
</dbReference>
<feature type="binding site" evidence="10">
    <location>
        <position position="316"/>
    </location>
    <ligand>
        <name>Mg(2+)</name>
        <dbReference type="ChEBI" id="CHEBI:18420"/>
        <label>1</label>
    </ligand>
</feature>
<dbReference type="AlphaFoldDB" id="A0A077WTV9"/>
<dbReference type="PROSITE" id="PS51435">
    <property type="entry name" value="AP_NUCLEASE_F1_4"/>
    <property type="match status" value="1"/>
</dbReference>
<evidence type="ECO:0000256" key="6">
    <source>
        <dbReference type="ARBA" id="ARBA00022833"/>
    </source>
</evidence>
<dbReference type="InterPro" id="IPR005135">
    <property type="entry name" value="Endo/exonuclease/phosphatase"/>
</dbReference>
<dbReference type="GO" id="GO:0005634">
    <property type="term" value="C:nucleus"/>
    <property type="evidence" value="ECO:0007669"/>
    <property type="project" value="TreeGrafter"/>
</dbReference>
<comment type="cofactor">
    <cofactor evidence="1">
        <name>Mn(2+)</name>
        <dbReference type="ChEBI" id="CHEBI:29035"/>
    </cofactor>
</comment>
<evidence type="ECO:0000256" key="1">
    <source>
        <dbReference type="ARBA" id="ARBA00001936"/>
    </source>
</evidence>
<accession>A0A077WTV9</accession>
<feature type="site" description="Transition state stabilizer" evidence="11">
    <location>
        <position position="214"/>
    </location>
</feature>
<feature type="compositionally biased region" description="Polar residues" evidence="14">
    <location>
        <begin position="407"/>
        <end position="417"/>
    </location>
</feature>
<dbReference type="InterPro" id="IPR010666">
    <property type="entry name" value="Znf_GRF"/>
</dbReference>
<feature type="active site" evidence="9">
    <location>
        <position position="176"/>
    </location>
</feature>
<feature type="domain" description="GRF-type" evidence="15">
    <location>
        <begin position="507"/>
        <end position="541"/>
    </location>
</feature>
<evidence type="ECO:0000256" key="9">
    <source>
        <dbReference type="PIRSR" id="PIRSR604808-1"/>
    </source>
</evidence>
<feature type="compositionally biased region" description="Low complexity" evidence="14">
    <location>
        <begin position="375"/>
        <end position="393"/>
    </location>
</feature>
<dbReference type="PANTHER" id="PTHR22748:SF4">
    <property type="entry name" value="DNA-(APURINIC OR APYRIMIDINIC SITE) ENDONUCLEASE 2"/>
    <property type="match status" value="1"/>
</dbReference>
<keyword evidence="4 12" id="KW-0863">Zinc-finger</keyword>
<evidence type="ECO:0000256" key="11">
    <source>
        <dbReference type="PIRSR" id="PIRSR604808-3"/>
    </source>
</evidence>
<dbReference type="InterPro" id="IPR020847">
    <property type="entry name" value="AP_endonuclease_F1_BS"/>
</dbReference>
<evidence type="ECO:0000256" key="8">
    <source>
        <dbReference type="ARBA" id="ARBA00023242"/>
    </source>
</evidence>
<dbReference type="SUPFAM" id="SSF56219">
    <property type="entry name" value="DNase I-like"/>
    <property type="match status" value="1"/>
</dbReference>
<organism evidence="16">
    <name type="scientific">Lichtheimia ramosa</name>
    <dbReference type="NCBI Taxonomy" id="688394"/>
    <lineage>
        <taxon>Eukaryota</taxon>
        <taxon>Fungi</taxon>
        <taxon>Fungi incertae sedis</taxon>
        <taxon>Mucoromycota</taxon>
        <taxon>Mucoromycotina</taxon>
        <taxon>Mucoromycetes</taxon>
        <taxon>Mucorales</taxon>
        <taxon>Lichtheimiaceae</taxon>
        <taxon>Lichtheimia</taxon>
    </lineage>
</organism>
<evidence type="ECO:0000256" key="2">
    <source>
        <dbReference type="ARBA" id="ARBA00007092"/>
    </source>
</evidence>
<dbReference type="Gene3D" id="3.60.10.10">
    <property type="entry name" value="Endonuclease/exonuclease/phosphatase"/>
    <property type="match status" value="1"/>
</dbReference>
<feature type="binding site" evidence="10">
    <location>
        <position position="41"/>
    </location>
    <ligand>
        <name>Mg(2+)</name>
        <dbReference type="ChEBI" id="CHEBI:18420"/>
        <label>1</label>
    </ligand>
</feature>
<dbReference type="Pfam" id="PF06839">
    <property type="entry name" value="Zn_ribbon_GRF"/>
    <property type="match status" value="1"/>
</dbReference>
<evidence type="ECO:0000256" key="10">
    <source>
        <dbReference type="PIRSR" id="PIRSR604808-2"/>
    </source>
</evidence>
<dbReference type="GO" id="GO:0003906">
    <property type="term" value="F:DNA-(apurinic or apyrimidinic site) endonuclease activity"/>
    <property type="evidence" value="ECO:0007669"/>
    <property type="project" value="TreeGrafter"/>
</dbReference>
<dbReference type="GO" id="GO:0008311">
    <property type="term" value="F:double-stranded DNA 3'-5' DNA exonuclease activity"/>
    <property type="evidence" value="ECO:0007669"/>
    <property type="project" value="TreeGrafter"/>
</dbReference>
<dbReference type="PROSITE" id="PS00726">
    <property type="entry name" value="AP_NUCLEASE_F1_1"/>
    <property type="match status" value="1"/>
</dbReference>
<evidence type="ECO:0000256" key="4">
    <source>
        <dbReference type="ARBA" id="ARBA00022771"/>
    </source>
</evidence>
<keyword evidence="7 10" id="KW-0460">Magnesium</keyword>